<feature type="region of interest" description="Disordered" evidence="6">
    <location>
        <begin position="83"/>
        <end position="165"/>
    </location>
</feature>
<keyword evidence="4" id="KW-0027">Amidation</keyword>
<organism evidence="8 9">
    <name type="scientific">Daphnia galeata</name>
    <dbReference type="NCBI Taxonomy" id="27404"/>
    <lineage>
        <taxon>Eukaryota</taxon>
        <taxon>Metazoa</taxon>
        <taxon>Ecdysozoa</taxon>
        <taxon>Arthropoda</taxon>
        <taxon>Crustacea</taxon>
        <taxon>Branchiopoda</taxon>
        <taxon>Diplostraca</taxon>
        <taxon>Cladocera</taxon>
        <taxon>Anomopoda</taxon>
        <taxon>Daphniidae</taxon>
        <taxon>Daphnia</taxon>
    </lineage>
</organism>
<evidence type="ECO:0000256" key="2">
    <source>
        <dbReference type="ARBA" id="ARBA00006273"/>
    </source>
</evidence>
<dbReference type="GO" id="GO:0005576">
    <property type="term" value="C:extracellular region"/>
    <property type="evidence" value="ECO:0007669"/>
    <property type="project" value="UniProtKB-SubCell"/>
</dbReference>
<keyword evidence="9" id="KW-1185">Reference proteome</keyword>
<reference evidence="8" key="1">
    <citation type="submission" date="2021-11" db="EMBL/GenBank/DDBJ databases">
        <authorList>
            <person name="Schell T."/>
        </authorList>
    </citation>
    <scope>NUCLEOTIDE SEQUENCE</scope>
    <source>
        <strain evidence="8">M5</strain>
    </source>
</reference>
<evidence type="ECO:0008006" key="10">
    <source>
        <dbReference type="Google" id="ProtNLM"/>
    </source>
</evidence>
<evidence type="ECO:0000313" key="8">
    <source>
        <dbReference type="EMBL" id="CAH0102591.1"/>
    </source>
</evidence>
<feature type="compositionally biased region" description="Acidic residues" evidence="6">
    <location>
        <begin position="107"/>
        <end position="125"/>
    </location>
</feature>
<protein>
    <recommendedName>
        <fullName evidence="10">Sulfakinin</fullName>
    </recommendedName>
</protein>
<evidence type="ECO:0000256" key="7">
    <source>
        <dbReference type="SAM" id="SignalP"/>
    </source>
</evidence>
<dbReference type="OrthoDB" id="6360815at2759"/>
<accession>A0A8J2WD69</accession>
<feature type="compositionally biased region" description="Basic and acidic residues" evidence="6">
    <location>
        <begin position="139"/>
        <end position="159"/>
    </location>
</feature>
<feature type="region of interest" description="Disordered" evidence="6">
    <location>
        <begin position="23"/>
        <end position="45"/>
    </location>
</feature>
<keyword evidence="3" id="KW-0964">Secreted</keyword>
<sequence length="165" mass="18148">MKLTMLATVLAAVLVLGVGRATAAPADSSTSTGRRLLHSPMTPTSHSKSIDSWLRWLLFRSRLGEKEKTKTAGVASSAFQLARSPAELGNSNPKLQPKLPSMAQTSNEDDETTGLGDEDFADEDVPLLLPESRQAASKRQPDDYGHMRYGKRDFDDYGHMRFGRR</sequence>
<dbReference type="AlphaFoldDB" id="A0A8J2WD69"/>
<evidence type="ECO:0000256" key="4">
    <source>
        <dbReference type="ARBA" id="ARBA00022815"/>
    </source>
</evidence>
<feature type="chain" id="PRO_5035150336" description="Sulfakinin" evidence="7">
    <location>
        <begin position="24"/>
        <end position="165"/>
    </location>
</feature>
<keyword evidence="5" id="KW-0527">Neuropeptide</keyword>
<gene>
    <name evidence="8" type="ORF">DGAL_LOCUS5011</name>
</gene>
<dbReference type="EMBL" id="CAKKLH010000087">
    <property type="protein sequence ID" value="CAH0102591.1"/>
    <property type="molecule type" value="Genomic_DNA"/>
</dbReference>
<feature type="signal peptide" evidence="7">
    <location>
        <begin position="1"/>
        <end position="23"/>
    </location>
</feature>
<evidence type="ECO:0000256" key="3">
    <source>
        <dbReference type="ARBA" id="ARBA00022525"/>
    </source>
</evidence>
<dbReference type="InterPro" id="IPR013152">
    <property type="entry name" value="Gastrin/cholecystokinin_CS"/>
</dbReference>
<keyword evidence="7" id="KW-0732">Signal</keyword>
<proteinExistence type="inferred from homology"/>
<dbReference type="PROSITE" id="PS00259">
    <property type="entry name" value="GASTRIN"/>
    <property type="match status" value="1"/>
</dbReference>
<evidence type="ECO:0000256" key="5">
    <source>
        <dbReference type="ARBA" id="ARBA00023320"/>
    </source>
</evidence>
<comment type="caution">
    <text evidence="8">The sequence shown here is derived from an EMBL/GenBank/DDBJ whole genome shotgun (WGS) entry which is preliminary data.</text>
</comment>
<dbReference type="GO" id="GO:0007218">
    <property type="term" value="P:neuropeptide signaling pathway"/>
    <property type="evidence" value="ECO:0007669"/>
    <property type="project" value="UniProtKB-KW"/>
</dbReference>
<name>A0A8J2WD69_9CRUS</name>
<evidence type="ECO:0000256" key="6">
    <source>
        <dbReference type="SAM" id="MobiDB-lite"/>
    </source>
</evidence>
<evidence type="ECO:0000256" key="1">
    <source>
        <dbReference type="ARBA" id="ARBA00004613"/>
    </source>
</evidence>
<feature type="compositionally biased region" description="Low complexity" evidence="6">
    <location>
        <begin position="23"/>
        <end position="32"/>
    </location>
</feature>
<comment type="subcellular location">
    <subcellularLocation>
        <location evidence="1">Secreted</location>
    </subcellularLocation>
</comment>
<dbReference type="Proteomes" id="UP000789390">
    <property type="component" value="Unassembled WGS sequence"/>
</dbReference>
<dbReference type="InterPro" id="IPR013259">
    <property type="entry name" value="Sulfakinin"/>
</dbReference>
<comment type="similarity">
    <text evidence="2">Belongs to the gastrin/cholecystokinin family.</text>
</comment>
<dbReference type="Pfam" id="PF08257">
    <property type="entry name" value="Sulfakinin"/>
    <property type="match status" value="1"/>
</dbReference>
<evidence type="ECO:0000313" key="9">
    <source>
        <dbReference type="Proteomes" id="UP000789390"/>
    </source>
</evidence>